<name>A0A8X8C1U1_POPTO</name>
<keyword evidence="1" id="KW-1133">Transmembrane helix</keyword>
<keyword evidence="1" id="KW-0812">Transmembrane</keyword>
<evidence type="ECO:0000256" key="1">
    <source>
        <dbReference type="SAM" id="Phobius"/>
    </source>
</evidence>
<dbReference type="PANTHER" id="PTHR33333">
    <property type="entry name" value="ERYTHROCYTE MEMBRANE PROTEIN 1-LIKE"/>
    <property type="match status" value="1"/>
</dbReference>
<dbReference type="Proteomes" id="UP000886885">
    <property type="component" value="Chromosome 19D"/>
</dbReference>
<reference evidence="2" key="1">
    <citation type="journal article" date="2020" name="bioRxiv">
        <title>Hybrid origin of Populus tomentosa Carr. identified through genome sequencing and phylogenomic analysis.</title>
        <authorList>
            <person name="An X."/>
            <person name="Gao K."/>
            <person name="Chen Z."/>
            <person name="Li J."/>
            <person name="Yang X."/>
            <person name="Yang X."/>
            <person name="Zhou J."/>
            <person name="Guo T."/>
            <person name="Zhao T."/>
            <person name="Huang S."/>
            <person name="Miao D."/>
            <person name="Khan W.U."/>
            <person name="Rao P."/>
            <person name="Ye M."/>
            <person name="Lei B."/>
            <person name="Liao W."/>
            <person name="Wang J."/>
            <person name="Ji L."/>
            <person name="Li Y."/>
            <person name="Guo B."/>
            <person name="Mustafa N.S."/>
            <person name="Li S."/>
            <person name="Yun Q."/>
            <person name="Keller S.R."/>
            <person name="Mao J."/>
            <person name="Zhang R."/>
            <person name="Strauss S.H."/>
        </authorList>
    </citation>
    <scope>NUCLEOTIDE SEQUENCE</scope>
    <source>
        <strain evidence="2">GM15</strain>
        <tissue evidence="2">Leaf</tissue>
    </source>
</reference>
<sequence>MEPPTSLSTIFNYLFDLIKKFLASGAVSDFIHKLSDLLMKFLASETVVYVLQWLRKENVPIIVAVVAVVIVLLFRGCRGGPAKSVKTMKAPGRNSRIPRSNFEASPSAYFRNLRNG</sequence>
<proteinExistence type="predicted"/>
<feature type="transmembrane region" description="Helical" evidence="1">
    <location>
        <begin position="59"/>
        <end position="77"/>
    </location>
</feature>
<dbReference type="InterPro" id="IPR039926">
    <property type="entry name" value="Egg_app_1"/>
</dbReference>
<accession>A0A8X8C1U1</accession>
<keyword evidence="3" id="KW-1185">Reference proteome</keyword>
<dbReference type="OrthoDB" id="845558at2759"/>
<dbReference type="PANTHER" id="PTHR33333:SF44">
    <property type="entry name" value="SECRETED PROTEIN"/>
    <property type="match status" value="1"/>
</dbReference>
<organism evidence="2 3">
    <name type="scientific">Populus tomentosa</name>
    <name type="common">Chinese white poplar</name>
    <dbReference type="NCBI Taxonomy" id="118781"/>
    <lineage>
        <taxon>Eukaryota</taxon>
        <taxon>Viridiplantae</taxon>
        <taxon>Streptophyta</taxon>
        <taxon>Embryophyta</taxon>
        <taxon>Tracheophyta</taxon>
        <taxon>Spermatophyta</taxon>
        <taxon>Magnoliopsida</taxon>
        <taxon>eudicotyledons</taxon>
        <taxon>Gunneridae</taxon>
        <taxon>Pentapetalae</taxon>
        <taxon>rosids</taxon>
        <taxon>fabids</taxon>
        <taxon>Malpighiales</taxon>
        <taxon>Salicaceae</taxon>
        <taxon>Saliceae</taxon>
        <taxon>Populus</taxon>
    </lineage>
</organism>
<evidence type="ECO:0000313" key="2">
    <source>
        <dbReference type="EMBL" id="KAG6738157.1"/>
    </source>
</evidence>
<gene>
    <name evidence="2" type="ORF">POTOM_059719</name>
</gene>
<dbReference type="EMBL" id="JAAWWB010000038">
    <property type="protein sequence ID" value="KAG6738157.1"/>
    <property type="molecule type" value="Genomic_DNA"/>
</dbReference>
<dbReference type="AlphaFoldDB" id="A0A8X8C1U1"/>
<protein>
    <submittedName>
        <fullName evidence="2">Uncharacterized protein</fullName>
    </submittedName>
</protein>
<evidence type="ECO:0000313" key="3">
    <source>
        <dbReference type="Proteomes" id="UP000886885"/>
    </source>
</evidence>
<keyword evidence="1" id="KW-0472">Membrane</keyword>
<comment type="caution">
    <text evidence="2">The sequence shown here is derived from an EMBL/GenBank/DDBJ whole genome shotgun (WGS) entry which is preliminary data.</text>
</comment>